<dbReference type="EMBL" id="JACHGN010000008">
    <property type="protein sequence ID" value="MBB5134474.1"/>
    <property type="molecule type" value="Genomic_DNA"/>
</dbReference>
<gene>
    <name evidence="1" type="ORF">HNP84_004206</name>
</gene>
<organism evidence="1 2">
    <name type="scientific">Thermocatellispora tengchongensis</name>
    <dbReference type="NCBI Taxonomy" id="1073253"/>
    <lineage>
        <taxon>Bacteria</taxon>
        <taxon>Bacillati</taxon>
        <taxon>Actinomycetota</taxon>
        <taxon>Actinomycetes</taxon>
        <taxon>Streptosporangiales</taxon>
        <taxon>Streptosporangiaceae</taxon>
        <taxon>Thermocatellispora</taxon>
    </lineage>
</organism>
<sequence length="78" mass="8009">MNGAGGMLWGSVSCGIDTQVFTQWPFVATPADSARAAVFATDFASNAGLDATAVTASVPAAITFNIDDNLPNRITSSR</sequence>
<proteinExistence type="predicted"/>
<dbReference type="RefSeq" id="WP_185051563.1">
    <property type="nucleotide sequence ID" value="NZ_BAABIX010000007.1"/>
</dbReference>
<reference evidence="1 2" key="1">
    <citation type="submission" date="2020-08" db="EMBL/GenBank/DDBJ databases">
        <title>Genomic Encyclopedia of Type Strains, Phase IV (KMG-IV): sequencing the most valuable type-strain genomes for metagenomic binning, comparative biology and taxonomic classification.</title>
        <authorList>
            <person name="Goeker M."/>
        </authorList>
    </citation>
    <scope>NUCLEOTIDE SEQUENCE [LARGE SCALE GENOMIC DNA]</scope>
    <source>
        <strain evidence="1 2">DSM 45615</strain>
    </source>
</reference>
<evidence type="ECO:0000313" key="2">
    <source>
        <dbReference type="Proteomes" id="UP000578449"/>
    </source>
</evidence>
<keyword evidence="2" id="KW-1185">Reference proteome</keyword>
<protein>
    <submittedName>
        <fullName evidence="1">Uncharacterized protein</fullName>
    </submittedName>
</protein>
<accession>A0A840NZW6</accession>
<dbReference type="Proteomes" id="UP000578449">
    <property type="component" value="Unassembled WGS sequence"/>
</dbReference>
<comment type="caution">
    <text evidence="1">The sequence shown here is derived from an EMBL/GenBank/DDBJ whole genome shotgun (WGS) entry which is preliminary data.</text>
</comment>
<dbReference type="AlphaFoldDB" id="A0A840NZW6"/>
<name>A0A840NZW6_9ACTN</name>
<evidence type="ECO:0000313" key="1">
    <source>
        <dbReference type="EMBL" id="MBB5134474.1"/>
    </source>
</evidence>